<organism evidence="2 3">
    <name type="scientific">Rosa chinensis</name>
    <name type="common">China rose</name>
    <dbReference type="NCBI Taxonomy" id="74649"/>
    <lineage>
        <taxon>Eukaryota</taxon>
        <taxon>Viridiplantae</taxon>
        <taxon>Streptophyta</taxon>
        <taxon>Embryophyta</taxon>
        <taxon>Tracheophyta</taxon>
        <taxon>Spermatophyta</taxon>
        <taxon>Magnoliopsida</taxon>
        <taxon>eudicotyledons</taxon>
        <taxon>Gunneridae</taxon>
        <taxon>Pentapetalae</taxon>
        <taxon>rosids</taxon>
        <taxon>fabids</taxon>
        <taxon>Rosales</taxon>
        <taxon>Rosaceae</taxon>
        <taxon>Rosoideae</taxon>
        <taxon>Rosoideae incertae sedis</taxon>
        <taxon>Rosa</taxon>
    </lineage>
</organism>
<dbReference type="Gramene" id="PRQ33667">
    <property type="protein sequence ID" value="PRQ33667"/>
    <property type="gene ID" value="RchiOBHm_Chr5g0060171"/>
</dbReference>
<keyword evidence="1" id="KW-0472">Membrane</keyword>
<keyword evidence="1" id="KW-0812">Transmembrane</keyword>
<evidence type="ECO:0000313" key="2">
    <source>
        <dbReference type="EMBL" id="PRQ33667.1"/>
    </source>
</evidence>
<feature type="transmembrane region" description="Helical" evidence="1">
    <location>
        <begin position="6"/>
        <end position="26"/>
    </location>
</feature>
<dbReference type="AlphaFoldDB" id="A0A2P6QHM4"/>
<reference evidence="2 3" key="1">
    <citation type="journal article" date="2018" name="Nat. Genet.">
        <title>The Rosa genome provides new insights in the design of modern roses.</title>
        <authorList>
            <person name="Bendahmane M."/>
        </authorList>
    </citation>
    <scope>NUCLEOTIDE SEQUENCE [LARGE SCALE GENOMIC DNA]</scope>
    <source>
        <strain evidence="3">cv. Old Blush</strain>
    </source>
</reference>
<keyword evidence="3" id="KW-1185">Reference proteome</keyword>
<keyword evidence="1" id="KW-1133">Transmembrane helix</keyword>
<protein>
    <submittedName>
        <fullName evidence="2">Uncharacterized protein</fullName>
    </submittedName>
</protein>
<name>A0A2P6QHM4_ROSCH</name>
<sequence>MVIGTLLGMIIWTLLGMIIWTLPGMVHRDAARHGSSLTPKGVVVEGPATEKKRWWKSMEGSLNLLSSELLSPSSFPRCCAPLHPPLFALHVVLIYCTIDEFGL</sequence>
<dbReference type="EMBL" id="PDCK01000043">
    <property type="protein sequence ID" value="PRQ33667.1"/>
    <property type="molecule type" value="Genomic_DNA"/>
</dbReference>
<comment type="caution">
    <text evidence="2">The sequence shown here is derived from an EMBL/GenBank/DDBJ whole genome shotgun (WGS) entry which is preliminary data.</text>
</comment>
<gene>
    <name evidence="2" type="ORF">RchiOBHm_Chr5g0060171</name>
</gene>
<evidence type="ECO:0000313" key="3">
    <source>
        <dbReference type="Proteomes" id="UP000238479"/>
    </source>
</evidence>
<dbReference type="Proteomes" id="UP000238479">
    <property type="component" value="Chromosome 5"/>
</dbReference>
<evidence type="ECO:0000256" key="1">
    <source>
        <dbReference type="SAM" id="Phobius"/>
    </source>
</evidence>
<accession>A0A2P6QHM4</accession>
<proteinExistence type="predicted"/>